<reference evidence="3 4" key="1">
    <citation type="submission" date="2015-11" db="EMBL/GenBank/DDBJ databases">
        <title>Description and complete genome sequence of a novel strain predominating in hypersaline microbial mats and representing a new family of the Bacteriodetes phylum.</title>
        <authorList>
            <person name="Spring S."/>
            <person name="Bunk B."/>
            <person name="Sproer C."/>
            <person name="Klenk H.-P."/>
        </authorList>
    </citation>
    <scope>NUCLEOTIDE SEQUENCE [LARGE SCALE GENOMIC DNA]</scope>
    <source>
        <strain evidence="3 4">L21-Spi-D4</strain>
    </source>
</reference>
<dbReference type="PANTHER" id="PTHR36919">
    <property type="entry name" value="BLR1215 PROTEIN"/>
    <property type="match status" value="1"/>
</dbReference>
<sequence precursor="true">MITRFLIILFVSMTGFLAAQPVTGLWKTIDHETGKARSIVEIYKEGTKVYGKIVKVLNKENPEALRCDDCPEPWAEKPIIGLQIIRGLEKDEDGWFADDAIIDPERNKVYDCRIWREGDILKVRGYIGWFYATQEWHAAK</sequence>
<dbReference type="EMBL" id="CP013118">
    <property type="protein sequence ID" value="ALO13980.1"/>
    <property type="molecule type" value="Genomic_DNA"/>
</dbReference>
<organism evidence="3 4">
    <name type="scientific">Salinivirga cyanobacteriivorans</name>
    <dbReference type="NCBI Taxonomy" id="1307839"/>
    <lineage>
        <taxon>Bacteria</taxon>
        <taxon>Pseudomonadati</taxon>
        <taxon>Bacteroidota</taxon>
        <taxon>Bacteroidia</taxon>
        <taxon>Bacteroidales</taxon>
        <taxon>Salinivirgaceae</taxon>
        <taxon>Salinivirga</taxon>
    </lineage>
</organism>
<evidence type="ECO:0000256" key="1">
    <source>
        <dbReference type="SAM" id="SignalP"/>
    </source>
</evidence>
<feature type="chain" id="PRO_5006599127" description="DUF2147 domain-containing protein" evidence="1">
    <location>
        <begin position="19"/>
        <end position="140"/>
    </location>
</feature>
<proteinExistence type="predicted"/>
<dbReference type="Pfam" id="PF09917">
    <property type="entry name" value="DUF2147"/>
    <property type="match status" value="1"/>
</dbReference>
<protein>
    <recommendedName>
        <fullName evidence="2">DUF2147 domain-containing protein</fullName>
    </recommendedName>
</protein>
<keyword evidence="4" id="KW-1185">Reference proteome</keyword>
<keyword evidence="1" id="KW-0732">Signal</keyword>
<evidence type="ECO:0000259" key="2">
    <source>
        <dbReference type="Pfam" id="PF09917"/>
    </source>
</evidence>
<dbReference type="InterPro" id="IPR019223">
    <property type="entry name" value="DUF2147"/>
</dbReference>
<dbReference type="PANTHER" id="PTHR36919:SF3">
    <property type="entry name" value="BLL5882 PROTEIN"/>
    <property type="match status" value="1"/>
</dbReference>
<dbReference type="Proteomes" id="UP000064893">
    <property type="component" value="Chromosome"/>
</dbReference>
<dbReference type="STRING" id="1307839.L21SP5_00301"/>
<dbReference type="KEGG" id="blq:L21SP5_00301"/>
<gene>
    <name evidence="3" type="ORF">L21SP5_00301</name>
</gene>
<dbReference type="OrthoDB" id="9814399at2"/>
<evidence type="ECO:0000313" key="3">
    <source>
        <dbReference type="EMBL" id="ALO13980.1"/>
    </source>
</evidence>
<feature type="domain" description="DUF2147" evidence="2">
    <location>
        <begin position="24"/>
        <end position="137"/>
    </location>
</feature>
<accession>A0A0S2HVK7</accession>
<dbReference type="AlphaFoldDB" id="A0A0S2HVK7"/>
<feature type="signal peptide" evidence="1">
    <location>
        <begin position="1"/>
        <end position="18"/>
    </location>
</feature>
<name>A0A0S2HVK7_9BACT</name>
<dbReference type="RefSeq" id="WP_057951574.1">
    <property type="nucleotide sequence ID" value="NZ_CP013118.1"/>
</dbReference>
<dbReference type="Gene3D" id="2.40.128.520">
    <property type="match status" value="1"/>
</dbReference>
<evidence type="ECO:0000313" key="4">
    <source>
        <dbReference type="Proteomes" id="UP000064893"/>
    </source>
</evidence>